<dbReference type="SUPFAM" id="SSF47384">
    <property type="entry name" value="Homodimeric domain of signal transducing histidine kinase"/>
    <property type="match status" value="1"/>
</dbReference>
<dbReference type="Gene3D" id="3.30.450.40">
    <property type="match status" value="1"/>
</dbReference>
<dbReference type="InterPro" id="IPR004358">
    <property type="entry name" value="Sig_transdc_His_kin-like_C"/>
</dbReference>
<dbReference type="InterPro" id="IPR000014">
    <property type="entry name" value="PAS"/>
</dbReference>
<dbReference type="PRINTS" id="PR00344">
    <property type="entry name" value="BCTRLSENSOR"/>
</dbReference>
<dbReference type="Gene3D" id="3.30.450.20">
    <property type="entry name" value="PAS domain"/>
    <property type="match status" value="6"/>
</dbReference>
<keyword evidence="3" id="KW-0597">Phosphoprotein</keyword>
<dbReference type="FunFam" id="3.30.565.10:FF:000006">
    <property type="entry name" value="Sensor histidine kinase WalK"/>
    <property type="match status" value="1"/>
</dbReference>
<geneLocation type="plasmid" evidence="10 11">
    <name>pDEIPE01</name>
</geneLocation>
<dbReference type="SUPFAM" id="SSF55874">
    <property type="entry name" value="ATPase domain of HSP90 chaperone/DNA topoisomerase II/histidine kinase"/>
    <property type="match status" value="1"/>
</dbReference>
<evidence type="ECO:0000256" key="2">
    <source>
        <dbReference type="ARBA" id="ARBA00012438"/>
    </source>
</evidence>
<sequence>MPDQPTAQPSFLLLDALPLPAYVSDANGAALFVNRALTLHSGVSTEELLGYGFAELIHPDDREHALTLWAREWHDGKPTQHELRLRTKNGTYHWHCVQSQPTFDRERLAYIVGTLHDIHALKDAEARVTLLHLVTARLSHAQDVPDVLKVLPDCARALHAPCATITLLKDDGLHLVGAFGYPEACLGVFRVLPHDADVPAADVLLTGQPLILPFEAFAARYPHLVSPQPPPARTLVLIPLRADGHVRGVLTVGYLEQHDVSEAERTFLLTLADVLAGTLHRVQLDVTSLETEVEHYRAVFEQAAVGVARVAFEGARFLEVNDALCRITGYLRDELLTTPWTEITHPDDVDLDLVPFRRMAAGELETYTVEKRFMHKHGHTVWTRLTLSLVRDARGRPNYEICVVEDISESKATEAQLRASEALLSAMLDALPVGVTIADATGRLLRDNTAHRELWGVPPETTRWEQYGDWVGWNPDTGDRLSAADWAMTRALLHGEIVRSELVEFQPFGDTRPPGERATLHERRYYLNNAAPIRDAEGTIIGGVVAEQDVTKQIRAERTVQENAERVQLALSAGAILGTWFWDLPSDRFTVDEGFAVNFGLDSALGREGLSLEQVIATVHPDDRPELIAAIDAAITRGGPYAHQYRVRRHDGRYYWIEANGRVDKAADGSPLSFPGVLLDAEERRAALAALRESEQRYRLAVHATNDTIWDWDLSCGHILWNEAVQFRFGYSSHEVGSSGAWWKANIHPDDRERVVAGIQAVIGGAGETWSDEYRFRRADGSYAEVHDRGAVLRDAQDRAVRMIGAMQDLTERQAAESALRESEDRLRIATEAAAIGTWDYDLLRDVLRWDTRTKALFGLSPEAEVTFETAFLAGLHPEDRSRVEAAVATALEVGGPGEYDIEYRTIGLEDGVERWIAAKGRVFFEDDRALRFIGTVIDITERKRTEARLREVTEALEWRVQERTADLMRTNAELERSNTELERFAYITSHDLIEPIRTVSSFTGLLKQRYGATLDERGQLFLDMTLKGTERMKALVDDLLTYSRISGDRVPLRSVDVRAPLSEALARLERRLTETQAHVTWGELGVVLGDGPQLAQLFQNLLGNAVKFSRAGVTPEVRVNAVRDGEWWQFSVSDNGIGIDEQYLDQIFELFRRLHTREKFEGTGLGLGICQKIVERHGGRLWATSKVGVGSTFHFTLRAAGDA</sequence>
<keyword evidence="11" id="KW-1185">Reference proteome</keyword>
<dbReference type="Pfam" id="PF13185">
    <property type="entry name" value="GAF_2"/>
    <property type="match status" value="1"/>
</dbReference>
<dbReference type="SMART" id="SM00091">
    <property type="entry name" value="PAS"/>
    <property type="match status" value="5"/>
</dbReference>
<comment type="catalytic activity">
    <reaction evidence="1">
        <text>ATP + protein L-histidine = ADP + protein N-phospho-L-histidine.</text>
        <dbReference type="EC" id="2.7.13.3"/>
    </reaction>
</comment>
<dbReference type="InterPro" id="IPR003594">
    <property type="entry name" value="HATPase_dom"/>
</dbReference>
<feature type="domain" description="PAC" evidence="9">
    <location>
        <begin position="367"/>
        <end position="419"/>
    </location>
</feature>
<dbReference type="Gene3D" id="2.10.70.100">
    <property type="match status" value="1"/>
</dbReference>
<dbReference type="InterPro" id="IPR003018">
    <property type="entry name" value="GAF"/>
</dbReference>
<evidence type="ECO:0000256" key="4">
    <source>
        <dbReference type="ARBA" id="ARBA00022679"/>
    </source>
</evidence>
<dbReference type="SMART" id="SM00387">
    <property type="entry name" value="HATPase_c"/>
    <property type="match status" value="1"/>
</dbReference>
<evidence type="ECO:0000256" key="6">
    <source>
        <dbReference type="SAM" id="Coils"/>
    </source>
</evidence>
<keyword evidence="5" id="KW-0418">Kinase</keyword>
<dbReference type="PATRIC" id="fig|937777.3.peg.4261"/>
<dbReference type="Pfam" id="PF00989">
    <property type="entry name" value="PAS"/>
    <property type="match status" value="1"/>
</dbReference>
<organism evidence="10 11">
    <name type="scientific">Deinococcus peraridilitoris (strain DSM 19664 / LMG 22246 / CIP 109416 / KR-200)</name>
    <dbReference type="NCBI Taxonomy" id="937777"/>
    <lineage>
        <taxon>Bacteria</taxon>
        <taxon>Thermotogati</taxon>
        <taxon>Deinococcota</taxon>
        <taxon>Deinococci</taxon>
        <taxon>Deinococcales</taxon>
        <taxon>Deinococcaceae</taxon>
        <taxon>Deinococcus</taxon>
    </lineage>
</organism>
<dbReference type="NCBIfam" id="TIGR00229">
    <property type="entry name" value="sensory_box"/>
    <property type="match status" value="4"/>
</dbReference>
<dbReference type="SMART" id="SM00388">
    <property type="entry name" value="HisKA"/>
    <property type="match status" value="1"/>
</dbReference>
<dbReference type="PROSITE" id="PS50112">
    <property type="entry name" value="PAS"/>
    <property type="match status" value="5"/>
</dbReference>
<dbReference type="EMBL" id="CP003383">
    <property type="protein sequence ID" value="AFZ69590.1"/>
    <property type="molecule type" value="Genomic_DNA"/>
</dbReference>
<dbReference type="SMART" id="SM00086">
    <property type="entry name" value="PAC"/>
    <property type="match status" value="5"/>
</dbReference>
<proteinExistence type="predicted"/>
<dbReference type="Pfam" id="PF08447">
    <property type="entry name" value="PAS_3"/>
    <property type="match status" value="4"/>
</dbReference>
<evidence type="ECO:0000313" key="10">
    <source>
        <dbReference type="EMBL" id="AFZ69590.1"/>
    </source>
</evidence>
<dbReference type="InterPro" id="IPR003661">
    <property type="entry name" value="HisK_dim/P_dom"/>
</dbReference>
<dbReference type="InterPro" id="IPR029016">
    <property type="entry name" value="GAF-like_dom_sf"/>
</dbReference>
<dbReference type="InterPro" id="IPR013767">
    <property type="entry name" value="PAS_fold"/>
</dbReference>
<dbReference type="InterPro" id="IPR005467">
    <property type="entry name" value="His_kinase_dom"/>
</dbReference>
<feature type="domain" description="PAS" evidence="8">
    <location>
        <begin position="292"/>
        <end position="348"/>
    </location>
</feature>
<dbReference type="PANTHER" id="PTHR43304:SF1">
    <property type="entry name" value="PAC DOMAIN-CONTAINING PROTEIN"/>
    <property type="match status" value="1"/>
</dbReference>
<evidence type="ECO:0000256" key="5">
    <source>
        <dbReference type="ARBA" id="ARBA00022777"/>
    </source>
</evidence>
<feature type="domain" description="PAC" evidence="9">
    <location>
        <begin position="79"/>
        <end position="130"/>
    </location>
</feature>
<dbReference type="InterPro" id="IPR036890">
    <property type="entry name" value="HATPase_C_sf"/>
</dbReference>
<feature type="domain" description="PAC" evidence="9">
    <location>
        <begin position="641"/>
        <end position="693"/>
    </location>
</feature>
<dbReference type="Pfam" id="PF02518">
    <property type="entry name" value="HATPase_c"/>
    <property type="match status" value="1"/>
</dbReference>
<dbReference type="GO" id="GO:0000155">
    <property type="term" value="F:phosphorelay sensor kinase activity"/>
    <property type="evidence" value="ECO:0007669"/>
    <property type="project" value="InterPro"/>
</dbReference>
<dbReference type="InterPro" id="IPR035965">
    <property type="entry name" value="PAS-like_dom_sf"/>
</dbReference>
<feature type="domain" description="PAS" evidence="8">
    <location>
        <begin position="823"/>
        <end position="895"/>
    </location>
</feature>
<dbReference type="InterPro" id="IPR000700">
    <property type="entry name" value="PAS-assoc_C"/>
</dbReference>
<keyword evidence="10" id="KW-0614">Plasmid</keyword>
<evidence type="ECO:0000259" key="9">
    <source>
        <dbReference type="PROSITE" id="PS50113"/>
    </source>
</evidence>
<dbReference type="Pfam" id="PF00512">
    <property type="entry name" value="HisKA"/>
    <property type="match status" value="1"/>
</dbReference>
<evidence type="ECO:0000259" key="7">
    <source>
        <dbReference type="PROSITE" id="PS50109"/>
    </source>
</evidence>
<evidence type="ECO:0000256" key="3">
    <source>
        <dbReference type="ARBA" id="ARBA00022553"/>
    </source>
</evidence>
<evidence type="ECO:0000313" key="11">
    <source>
        <dbReference type="Proteomes" id="UP000010467"/>
    </source>
</evidence>
<dbReference type="RefSeq" id="WP_015231491.1">
    <property type="nucleotide sequence ID" value="NC_019789.1"/>
</dbReference>
<feature type="coiled-coil region" evidence="6">
    <location>
        <begin position="793"/>
        <end position="833"/>
    </location>
</feature>
<dbReference type="InterPro" id="IPR013655">
    <property type="entry name" value="PAS_fold_3"/>
</dbReference>
<dbReference type="InterPro" id="IPR001610">
    <property type="entry name" value="PAC"/>
</dbReference>
<feature type="domain" description="PAC" evidence="9">
    <location>
        <begin position="900"/>
        <end position="952"/>
    </location>
</feature>
<dbReference type="EC" id="2.7.13.3" evidence="2"/>
<protein>
    <recommendedName>
        <fullName evidence="2">histidine kinase</fullName>
        <ecNumber evidence="2">2.7.13.3</ecNumber>
    </recommendedName>
</protein>
<dbReference type="CDD" id="cd00130">
    <property type="entry name" value="PAS"/>
    <property type="match status" value="5"/>
</dbReference>
<name>L0A970_DEIPD</name>
<evidence type="ECO:0000259" key="8">
    <source>
        <dbReference type="PROSITE" id="PS50112"/>
    </source>
</evidence>
<dbReference type="SMART" id="SM00065">
    <property type="entry name" value="GAF"/>
    <property type="match status" value="1"/>
</dbReference>
<dbReference type="PANTHER" id="PTHR43304">
    <property type="entry name" value="PHYTOCHROME-LIKE PROTEIN CPH1"/>
    <property type="match status" value="1"/>
</dbReference>
<feature type="domain" description="PAS" evidence="8">
    <location>
        <begin position="420"/>
        <end position="460"/>
    </location>
</feature>
<feature type="domain" description="Histidine kinase" evidence="7">
    <location>
        <begin position="988"/>
        <end position="1202"/>
    </location>
</feature>
<feature type="domain" description="PAC" evidence="9">
    <location>
        <begin position="770"/>
        <end position="822"/>
    </location>
</feature>
<feature type="domain" description="PAS" evidence="8">
    <location>
        <begin position="694"/>
        <end position="766"/>
    </location>
</feature>
<dbReference type="Gene3D" id="3.30.565.10">
    <property type="entry name" value="Histidine kinase-like ATPase, C-terminal domain"/>
    <property type="match status" value="1"/>
</dbReference>
<dbReference type="SUPFAM" id="SSF55781">
    <property type="entry name" value="GAF domain-like"/>
    <property type="match status" value="1"/>
</dbReference>
<dbReference type="Proteomes" id="UP000010467">
    <property type="component" value="Plasmid pDEIPE01"/>
</dbReference>
<dbReference type="InterPro" id="IPR052162">
    <property type="entry name" value="Sensor_kinase/Photoreceptor"/>
</dbReference>
<feature type="domain" description="PAS" evidence="8">
    <location>
        <begin position="13"/>
        <end position="63"/>
    </location>
</feature>
<accession>L0A970</accession>
<dbReference type="PROSITE" id="PS50109">
    <property type="entry name" value="HIS_KIN"/>
    <property type="match status" value="1"/>
</dbReference>
<dbReference type="HOGENOM" id="CLU_000445_114_41_0"/>
<dbReference type="CDD" id="cd00082">
    <property type="entry name" value="HisKA"/>
    <property type="match status" value="1"/>
</dbReference>
<feature type="domain" description="PAC" evidence="9">
    <location>
        <begin position="501"/>
        <end position="562"/>
    </location>
</feature>
<dbReference type="KEGG" id="dpd:Deipe_4231"/>
<gene>
    <name evidence="10" type="ordered locus">Deipe_4231</name>
</gene>
<dbReference type="AlphaFoldDB" id="L0A970"/>
<dbReference type="PROSITE" id="PS50113">
    <property type="entry name" value="PAC"/>
    <property type="match status" value="6"/>
</dbReference>
<keyword evidence="6" id="KW-0175">Coiled coil</keyword>
<keyword evidence="4" id="KW-0808">Transferase</keyword>
<reference evidence="11" key="1">
    <citation type="submission" date="2012-03" db="EMBL/GenBank/DDBJ databases">
        <title>Complete sequence of plasmid 1 of Deinococcus peraridilitoris DSM 19664.</title>
        <authorList>
            <person name="Lucas S."/>
            <person name="Copeland A."/>
            <person name="Lapidus A."/>
            <person name="Glavina del Rio T."/>
            <person name="Dalin E."/>
            <person name="Tice H."/>
            <person name="Bruce D."/>
            <person name="Goodwin L."/>
            <person name="Pitluck S."/>
            <person name="Peters L."/>
            <person name="Mikhailova N."/>
            <person name="Lu M."/>
            <person name="Kyrpides N."/>
            <person name="Mavromatis K."/>
            <person name="Ivanova N."/>
            <person name="Brettin T."/>
            <person name="Detter J.C."/>
            <person name="Han C."/>
            <person name="Larimer F."/>
            <person name="Land M."/>
            <person name="Hauser L."/>
            <person name="Markowitz V."/>
            <person name="Cheng J.-F."/>
            <person name="Hugenholtz P."/>
            <person name="Woyke T."/>
            <person name="Wu D."/>
            <person name="Pukall R."/>
            <person name="Steenblock K."/>
            <person name="Brambilla E."/>
            <person name="Klenk H.-P."/>
            <person name="Eisen J.A."/>
        </authorList>
    </citation>
    <scope>NUCLEOTIDE SEQUENCE [LARGE SCALE GENOMIC DNA]</scope>
    <source>
        <strain evidence="11">DSM 19664 / LMG 22246 / CIP 109416 / KR-200</strain>
        <plasmid evidence="11">Plasmid pDEIPE01</plasmid>
    </source>
</reference>
<dbReference type="Gene3D" id="1.10.287.130">
    <property type="match status" value="1"/>
</dbReference>
<evidence type="ECO:0000256" key="1">
    <source>
        <dbReference type="ARBA" id="ARBA00000085"/>
    </source>
</evidence>
<dbReference type="InterPro" id="IPR036097">
    <property type="entry name" value="HisK_dim/P_sf"/>
</dbReference>
<dbReference type="SUPFAM" id="SSF55785">
    <property type="entry name" value="PYP-like sensor domain (PAS domain)"/>
    <property type="match status" value="6"/>
</dbReference>
<dbReference type="GO" id="GO:0006355">
    <property type="term" value="P:regulation of DNA-templated transcription"/>
    <property type="evidence" value="ECO:0007669"/>
    <property type="project" value="InterPro"/>
</dbReference>